<protein>
    <submittedName>
        <fullName evidence="2">GNAT family N-acetyltransferase</fullName>
    </submittedName>
</protein>
<dbReference type="SUPFAM" id="SSF55729">
    <property type="entry name" value="Acyl-CoA N-acyltransferases (Nat)"/>
    <property type="match status" value="1"/>
</dbReference>
<dbReference type="InterPro" id="IPR016181">
    <property type="entry name" value="Acyl_CoA_acyltransferase"/>
</dbReference>
<evidence type="ECO:0000313" key="2">
    <source>
        <dbReference type="EMBL" id="UUI04952.1"/>
    </source>
</evidence>
<evidence type="ECO:0000313" key="3">
    <source>
        <dbReference type="Proteomes" id="UP001059773"/>
    </source>
</evidence>
<proteinExistence type="predicted"/>
<dbReference type="Proteomes" id="UP001059773">
    <property type="component" value="Chromosome"/>
</dbReference>
<dbReference type="PROSITE" id="PS51186">
    <property type="entry name" value="GNAT"/>
    <property type="match status" value="1"/>
</dbReference>
<evidence type="ECO:0000259" key="1">
    <source>
        <dbReference type="PROSITE" id="PS51186"/>
    </source>
</evidence>
<organism evidence="2 3">
    <name type="scientific">Oceanobacillus jeddahense</name>
    <dbReference type="NCBI Taxonomy" id="1462527"/>
    <lineage>
        <taxon>Bacteria</taxon>
        <taxon>Bacillati</taxon>
        <taxon>Bacillota</taxon>
        <taxon>Bacilli</taxon>
        <taxon>Bacillales</taxon>
        <taxon>Bacillaceae</taxon>
        <taxon>Oceanobacillus</taxon>
    </lineage>
</organism>
<dbReference type="RefSeq" id="WP_256709861.1">
    <property type="nucleotide sequence ID" value="NZ_CP101914.1"/>
</dbReference>
<dbReference type="CDD" id="cd04301">
    <property type="entry name" value="NAT_SF"/>
    <property type="match status" value="1"/>
</dbReference>
<dbReference type="EMBL" id="CP101914">
    <property type="protein sequence ID" value="UUI04952.1"/>
    <property type="molecule type" value="Genomic_DNA"/>
</dbReference>
<dbReference type="Gene3D" id="3.40.630.30">
    <property type="match status" value="1"/>
</dbReference>
<keyword evidence="3" id="KW-1185">Reference proteome</keyword>
<dbReference type="InterPro" id="IPR000182">
    <property type="entry name" value="GNAT_dom"/>
</dbReference>
<reference evidence="2" key="1">
    <citation type="submission" date="2022-07" db="EMBL/GenBank/DDBJ databases">
        <title>FELIX.</title>
        <authorList>
            <person name="Wan K.H."/>
            <person name="Park S."/>
            <person name="Lawrence Q."/>
            <person name="Eichenberger J.P."/>
            <person name="Booth B.W."/>
            <person name="Piaggio A.J."/>
            <person name="Chandler J.C."/>
            <person name="Franklin A.B."/>
            <person name="Celniker S.E."/>
        </authorList>
    </citation>
    <scope>NUCLEOTIDE SEQUENCE</scope>
    <source>
        <strain evidence="2">QA-1986 374</strain>
    </source>
</reference>
<dbReference type="Pfam" id="PF00583">
    <property type="entry name" value="Acetyltransf_1"/>
    <property type="match status" value="1"/>
</dbReference>
<name>A0ABY5JX29_9BACI</name>
<feature type="domain" description="N-acetyltransferase" evidence="1">
    <location>
        <begin position="16"/>
        <end position="197"/>
    </location>
</feature>
<accession>A0ABY5JX29</accession>
<sequence>MQKAVIEVKQMKDFNSDVRKEATEVFVDGYKKELGFFSKDRKKLVDAFQKMLHPEVFYLATLNGEIVGVLACSDNKARGLNIDRNTLKKHFGLVKGNLGYHFMKDDFNKKLPYDDDTGYIECVATSVKARGKGVSTALFQHVLHHSAYQRFILEVIDTNKIAYQMYVKLGFIDMERKKERFSSFKGFKERIYMKLEV</sequence>
<gene>
    <name evidence="2" type="ORF">NP439_10075</name>
</gene>